<dbReference type="AlphaFoldDB" id="A0AA38MC25"/>
<dbReference type="PANTHER" id="PTHR21178:SF8">
    <property type="entry name" value="CILIA- AND FLAGELLA-ASSOCIATED PROTEIN 61"/>
    <property type="match status" value="1"/>
</dbReference>
<accession>A0AA38MC25</accession>
<dbReference type="SMART" id="SM00554">
    <property type="entry name" value="FAS1"/>
    <property type="match status" value="3"/>
</dbReference>
<feature type="domain" description="FAS1" evidence="1">
    <location>
        <begin position="19"/>
        <end position="153"/>
    </location>
</feature>
<sequence length="973" mass="110876">MCATCAILMMLVAGSYQYHRTIYDRVMEESEFSGYRNMIKYNRIVTLDLFYLGVTFFAPENPAFEKYDGTATGDHVILYHVVNQPYTLKELVKNGSGPIASAQEDNPPLWVSVADDGYYLNNAKIVQYKSDYVANCKRVQSLKQVLHVVDRVLDPMFQIPFANPSALDFLQNYQHWKLGGRKVSHFYKKVLFHEKQDLFRKPGEHTFFIPMDYKGYDRRLEDVDGYLIEGHVVPNLVLFTRPALKNFVYETACNGDYIYIVVTLLSQKNKLFVKSYTVLGDSDHQKGEVFAEIVKANIPVTNGVVHLISRPLAVVDKALRPFPYLSVLYKITADPSLNTTFHIGEKGRINKILKREKGLFTYFAPRDRSWPEYLGYSDEELVDILSRHLVVSSGRHTMASLAASSARNNGTTLETLAGNLKLQILHTNNTFFVVYGHTPIRVSRADYECSDGIVHLIDGVFAAPKPPASTPAPPKTSFWRTLKNIVTSDPSYDKITYVGALLRLEEVAIQERVVVVPHQIQEGRGILVGLGESRHLPYFVRKLQLEVGIVGLQDSVFDSQTQLKQKMDSHTQLKKKLSSQTQLKPKVHSLLNFVLSPDHVRRIGPQNTAEVEKLKLKNTEYLFGVMPVARLLLRSHLSVGIYNEHSELAGVLCLCCYPNIPALPPWDWEHWLAAKYEIIDMLPLTTLWIHYAVWDRRYTTLFLKPLLQWVYQTYEPLENVLMVCPPGIKRLDFIEEYATRQLPVGHLFVLKSQSLYITQKNDFVAHYVIRRAVEEDNDDLVAIIPEVVEETYGHYYISEILSNEESERQIIVAEHKGCAVGVLCLNEVVNYDLLNEEFELVPYNGLKKHNVADEVAKSAAGSATMLPTLEDSTEHLSAITLTEEVKEEEEKVEEDNISDDDFSLVNLSSSLILNFLYEEEDISEHMSPTGSATSIESHFSAVVLNEEYEDHLYNDRGADNIEEDRRLRRKGKT</sequence>
<evidence type="ECO:0000313" key="3">
    <source>
        <dbReference type="Proteomes" id="UP001168821"/>
    </source>
</evidence>
<dbReference type="EMBL" id="JALNTZ010000005">
    <property type="protein sequence ID" value="KAJ3650811.1"/>
    <property type="molecule type" value="Genomic_DNA"/>
</dbReference>
<dbReference type="Pfam" id="PF02469">
    <property type="entry name" value="Fasciclin"/>
    <property type="match status" value="2"/>
</dbReference>
<comment type="caution">
    <text evidence="2">The sequence shown here is derived from an EMBL/GenBank/DDBJ whole genome shotgun (WGS) entry which is preliminary data.</text>
</comment>
<keyword evidence="3" id="KW-1185">Reference proteome</keyword>
<organism evidence="2 3">
    <name type="scientific">Zophobas morio</name>
    <dbReference type="NCBI Taxonomy" id="2755281"/>
    <lineage>
        <taxon>Eukaryota</taxon>
        <taxon>Metazoa</taxon>
        <taxon>Ecdysozoa</taxon>
        <taxon>Arthropoda</taxon>
        <taxon>Hexapoda</taxon>
        <taxon>Insecta</taxon>
        <taxon>Pterygota</taxon>
        <taxon>Neoptera</taxon>
        <taxon>Endopterygota</taxon>
        <taxon>Coleoptera</taxon>
        <taxon>Polyphaga</taxon>
        <taxon>Cucujiformia</taxon>
        <taxon>Tenebrionidae</taxon>
        <taxon>Zophobas</taxon>
    </lineage>
</organism>
<dbReference type="SUPFAM" id="SSF82153">
    <property type="entry name" value="FAS1 domain"/>
    <property type="match status" value="3"/>
</dbReference>
<dbReference type="Gene3D" id="2.30.180.10">
    <property type="entry name" value="FAS1 domain"/>
    <property type="match status" value="3"/>
</dbReference>
<dbReference type="Proteomes" id="UP001168821">
    <property type="component" value="Unassembled WGS sequence"/>
</dbReference>
<dbReference type="InterPro" id="IPR038884">
    <property type="entry name" value="CFAP61"/>
</dbReference>
<dbReference type="InterPro" id="IPR000782">
    <property type="entry name" value="FAS1_domain"/>
</dbReference>
<feature type="domain" description="FAS1" evidence="1">
    <location>
        <begin position="324"/>
        <end position="461"/>
    </location>
</feature>
<protein>
    <recommendedName>
        <fullName evidence="1">FAS1 domain-containing protein</fullName>
    </recommendedName>
</protein>
<dbReference type="Pfam" id="PF16092">
    <property type="entry name" value="CFAP61_N"/>
    <property type="match status" value="1"/>
</dbReference>
<name>A0AA38MC25_9CUCU</name>
<dbReference type="InterPro" id="IPR036378">
    <property type="entry name" value="FAS1_dom_sf"/>
</dbReference>
<proteinExistence type="predicted"/>
<gene>
    <name evidence="2" type="ORF">Zmor_016890</name>
</gene>
<evidence type="ECO:0000259" key="1">
    <source>
        <dbReference type="PROSITE" id="PS50213"/>
    </source>
</evidence>
<dbReference type="PROSITE" id="PS50213">
    <property type="entry name" value="FAS1"/>
    <property type="match status" value="2"/>
</dbReference>
<reference evidence="2" key="1">
    <citation type="journal article" date="2023" name="G3 (Bethesda)">
        <title>Whole genome assemblies of Zophobas morio and Tenebrio molitor.</title>
        <authorList>
            <person name="Kaur S."/>
            <person name="Stinson S.A."/>
            <person name="diCenzo G.C."/>
        </authorList>
    </citation>
    <scope>NUCLEOTIDE SEQUENCE</scope>
    <source>
        <strain evidence="2">QUZm001</strain>
    </source>
</reference>
<dbReference type="PANTHER" id="PTHR21178">
    <property type="entry name" value="CILIA- AND FLAGELLA-ASSOCIATED PROTEIN 61"/>
    <property type="match status" value="1"/>
</dbReference>
<evidence type="ECO:0000313" key="2">
    <source>
        <dbReference type="EMBL" id="KAJ3650811.1"/>
    </source>
</evidence>
<dbReference type="InterPro" id="IPR032151">
    <property type="entry name" value="CFAP61_N"/>
</dbReference>